<dbReference type="STRING" id="451379.A0A0N5ASC2"/>
<reference evidence="4" key="1">
    <citation type="submission" date="2017-02" db="UniProtKB">
        <authorList>
            <consortium name="WormBaseParasite"/>
        </authorList>
    </citation>
    <scope>IDENTIFICATION</scope>
</reference>
<dbReference type="Proteomes" id="UP000046393">
    <property type="component" value="Unplaced"/>
</dbReference>
<dbReference type="Pfam" id="PF00085">
    <property type="entry name" value="Thioredoxin"/>
    <property type="match status" value="1"/>
</dbReference>
<keyword evidence="3" id="KW-1185">Reference proteome</keyword>
<dbReference type="Gene3D" id="3.40.30.10">
    <property type="entry name" value="Glutaredoxin"/>
    <property type="match status" value="1"/>
</dbReference>
<evidence type="ECO:0000313" key="3">
    <source>
        <dbReference type="Proteomes" id="UP000046393"/>
    </source>
</evidence>
<dbReference type="PANTHER" id="PTHR21148">
    <property type="entry name" value="THIOREDOXIN DOMAIN-CONTAINING PROTEIN 9"/>
    <property type="match status" value="1"/>
</dbReference>
<dbReference type="WBParaSite" id="SMUV_0000768101-mRNA-1">
    <property type="protein sequence ID" value="SMUV_0000768101-mRNA-1"/>
    <property type="gene ID" value="SMUV_0000768101"/>
</dbReference>
<dbReference type="AlphaFoldDB" id="A0A0N5ASC2"/>
<feature type="domain" description="Thioredoxin" evidence="2">
    <location>
        <begin position="75"/>
        <end position="155"/>
    </location>
</feature>
<evidence type="ECO:0000256" key="1">
    <source>
        <dbReference type="ARBA" id="ARBA00026148"/>
    </source>
</evidence>
<evidence type="ECO:0000259" key="2">
    <source>
        <dbReference type="Pfam" id="PF00085"/>
    </source>
</evidence>
<evidence type="ECO:0000313" key="4">
    <source>
        <dbReference type="WBParaSite" id="SMUV_0000768101-mRNA-1"/>
    </source>
</evidence>
<sequence length="178" mass="21008">MSTLQQALGERLLQVATEVEKKVDEEIGKLENLDEDDLETIRRKRMQELKKKQMQKQEWLINGHGKYEELPDERAFFDATKKSDKVVCHFYLSTTERCRIVDKHLKLIAPKYLQTRFVFVNAEKFPFVTKRLNIRIIPTIAVIIDSKTVDYIRGFDDLGGVDDFRTETLEWRLSRCLI</sequence>
<proteinExistence type="predicted"/>
<accession>A0A0N5ASC2</accession>
<organism evidence="3 4">
    <name type="scientific">Syphacia muris</name>
    <dbReference type="NCBI Taxonomy" id="451379"/>
    <lineage>
        <taxon>Eukaryota</taxon>
        <taxon>Metazoa</taxon>
        <taxon>Ecdysozoa</taxon>
        <taxon>Nematoda</taxon>
        <taxon>Chromadorea</taxon>
        <taxon>Rhabditida</taxon>
        <taxon>Spirurina</taxon>
        <taxon>Oxyuridomorpha</taxon>
        <taxon>Oxyuroidea</taxon>
        <taxon>Oxyuridae</taxon>
        <taxon>Syphacia</taxon>
    </lineage>
</organism>
<dbReference type="CDD" id="cd02989">
    <property type="entry name" value="Phd_like_TxnDC9"/>
    <property type="match status" value="1"/>
</dbReference>
<name>A0A0N5ASC2_9BILA</name>
<protein>
    <recommendedName>
        <fullName evidence="1">Thioredoxin domain-containing protein 9</fullName>
    </recommendedName>
</protein>
<dbReference type="SUPFAM" id="SSF52833">
    <property type="entry name" value="Thioredoxin-like"/>
    <property type="match status" value="1"/>
</dbReference>
<dbReference type="InterPro" id="IPR036249">
    <property type="entry name" value="Thioredoxin-like_sf"/>
</dbReference>
<dbReference type="InterPro" id="IPR013766">
    <property type="entry name" value="Thioredoxin_domain"/>
</dbReference>